<dbReference type="PANTHER" id="PTHR32063:SF21">
    <property type="entry name" value="MULTIDRUG RESISTANCE PROTEIN MDTB"/>
    <property type="match status" value="1"/>
</dbReference>
<feature type="transmembrane region" description="Helical" evidence="8">
    <location>
        <begin position="338"/>
        <end position="357"/>
    </location>
</feature>
<keyword evidence="4" id="KW-0997">Cell inner membrane</keyword>
<dbReference type="GO" id="GO:0005886">
    <property type="term" value="C:plasma membrane"/>
    <property type="evidence" value="ECO:0007669"/>
    <property type="project" value="UniProtKB-SubCell"/>
</dbReference>
<dbReference type="FunFam" id="3.30.70.1430:FF:000001">
    <property type="entry name" value="Efflux pump membrane transporter"/>
    <property type="match status" value="1"/>
</dbReference>
<dbReference type="Pfam" id="PF00873">
    <property type="entry name" value="ACR_tran"/>
    <property type="match status" value="1"/>
</dbReference>
<dbReference type="Gene3D" id="3.30.70.1320">
    <property type="entry name" value="Multidrug efflux transporter AcrB pore domain like"/>
    <property type="match status" value="1"/>
</dbReference>
<accession>A0A932I1A0</accession>
<dbReference type="AlphaFoldDB" id="A0A932I1A0"/>
<comment type="subcellular location">
    <subcellularLocation>
        <location evidence="1">Cell inner membrane</location>
        <topology evidence="1">Multi-pass membrane protein</topology>
    </subcellularLocation>
</comment>
<feature type="transmembrane region" description="Helical" evidence="8">
    <location>
        <begin position="435"/>
        <end position="455"/>
    </location>
</feature>
<keyword evidence="6 8" id="KW-1133">Transmembrane helix</keyword>
<reference evidence="9" key="1">
    <citation type="submission" date="2020-07" db="EMBL/GenBank/DDBJ databases">
        <title>Huge and variable diversity of episymbiotic CPR bacteria and DPANN archaea in groundwater ecosystems.</title>
        <authorList>
            <person name="He C.Y."/>
            <person name="Keren R."/>
            <person name="Whittaker M."/>
            <person name="Farag I.F."/>
            <person name="Doudna J."/>
            <person name="Cate J.H.D."/>
            <person name="Banfield J.F."/>
        </authorList>
    </citation>
    <scope>NUCLEOTIDE SEQUENCE</scope>
    <source>
        <strain evidence="9">NC_groundwater_763_Ag_S-0.2um_68_21</strain>
    </source>
</reference>
<evidence type="ECO:0000256" key="7">
    <source>
        <dbReference type="ARBA" id="ARBA00023136"/>
    </source>
</evidence>
<dbReference type="SUPFAM" id="SSF82693">
    <property type="entry name" value="Multidrug efflux transporter AcrB pore domain, PN1, PN2, PC1 and PC2 subdomains"/>
    <property type="match status" value="4"/>
</dbReference>
<keyword evidence="2" id="KW-0813">Transport</keyword>
<evidence type="ECO:0000313" key="10">
    <source>
        <dbReference type="Proteomes" id="UP000782312"/>
    </source>
</evidence>
<name>A0A932I1A0_UNCTE</name>
<keyword evidence="7 8" id="KW-0472">Membrane</keyword>
<gene>
    <name evidence="9" type="ORF">HYZ11_08115</name>
</gene>
<dbReference type="Gene3D" id="3.30.2090.10">
    <property type="entry name" value="Multidrug efflux transporter AcrB TolC docking domain, DN and DC subdomains"/>
    <property type="match status" value="2"/>
</dbReference>
<dbReference type="SUPFAM" id="SSF82714">
    <property type="entry name" value="Multidrug efflux transporter AcrB TolC docking domain, DN and DC subdomains"/>
    <property type="match status" value="2"/>
</dbReference>
<keyword evidence="3" id="KW-1003">Cell membrane</keyword>
<evidence type="ECO:0000256" key="6">
    <source>
        <dbReference type="ARBA" id="ARBA00022989"/>
    </source>
</evidence>
<feature type="transmembrane region" description="Helical" evidence="8">
    <location>
        <begin position="861"/>
        <end position="881"/>
    </location>
</feature>
<dbReference type="Gene3D" id="3.30.70.1430">
    <property type="entry name" value="Multidrug efflux transporter AcrB pore domain"/>
    <property type="match status" value="2"/>
</dbReference>
<dbReference type="Gene3D" id="1.20.1640.10">
    <property type="entry name" value="Multidrug efflux transporter AcrB transmembrane domain"/>
    <property type="match status" value="2"/>
</dbReference>
<dbReference type="InterPro" id="IPR001036">
    <property type="entry name" value="Acrflvin-R"/>
</dbReference>
<comment type="caution">
    <text evidence="9">The sequence shown here is derived from an EMBL/GenBank/DDBJ whole genome shotgun (WGS) entry which is preliminary data.</text>
</comment>
<feature type="transmembrane region" description="Helical" evidence="8">
    <location>
        <begin position="467"/>
        <end position="494"/>
    </location>
</feature>
<dbReference type="PRINTS" id="PR00702">
    <property type="entry name" value="ACRIFLAVINRP"/>
</dbReference>
<protein>
    <submittedName>
        <fullName evidence="9">Efflux RND transporter permease subunit</fullName>
    </submittedName>
</protein>
<dbReference type="FunFam" id="1.20.1640.10:FF:000001">
    <property type="entry name" value="Efflux pump membrane transporter"/>
    <property type="match status" value="1"/>
</dbReference>
<sequence>MNLSELFIRRPVTTTLVMVGMLMFGAAAYRLLPVSDLPNVDFPTVLVSASIPGASPETMASAVATPLERQFSTISGLSSMNSVSTLGYTQITLQFDLSRNINDVPPDIQAAITQASRLLPPNMPSPPTYQKVNPADTPILYIALTSRTMPLWQLNEYAQTIMADRISMIEGVAQVNVFGTQKYAVRVQLDPDAMASRGIGINEVETAIQNANVNLPVGTLSGPHRTFTIQSAGQLLSAAPYGSIVVAYRNGAPVRLRDIGRAVDSSEDDKQAAWFVNKNGSQRGMILAIQRQPGANTVAVADAVKETLPKLRTYLPPSVELHTLYDRSVTIRESVEDVQFTLLLSFALVVMVVFLFLRNLSATVIPSLALPMSIVGTFAVMYPLGFSIDNLSLMALTLSIGFVVDDAIVMLENIVRHMEMGERPLEAALKGSREIGFTILSMTISLAAVFIPVLFMGGIVGRLFREFSVVIVAAILISGVVSLTLTPMLCSRFLRPPSEERHGRFYNASERVFEGMFSLYKGSLGWVLRHRFSTLMVNLIVLVLTGFLFVKVSKGFIPDEDTSQIFVVTEAPQGTSFQALGERQQELARIAQRDPNIAQFFSGVGGPASASMGGQNFGRMFYRLVPPSERQLDVNGVIQVLRVKLSGVPGINVFMQNPPAIRIGGRLSKSLYQFTLQSPDLKELYSAAPLLENKLRALPELQDVTSDLQIKNPQLRVSLDRDKAASLGISAQQVEAALANAYGPRWISTIYAPNNQYRVLLELEPRFQADPAVLSKLYIQSQQRQLVPLATVASFTEDMGPQAIAHYGQLPAVTLSFNLRPGVSLGDAVSKVQAVARETLPASMTTSFQGTAQAFQSSFQGMGLLLIVAILFIYIVLGILYESFIHPITILSGLPSAGLGALLTLLIFGNDLNIYSFIGLIMLVGIVKKNAIMQIDFALEAERNEGKSPVDAIYEGCLIRFRPIMMTTMAALLGALPIALGIGAGAGARRPLGLAVVGGLLISQLITLYLTPVVYVYLDLLQKKMGGLGRFRRRRLEIHAGAGRD</sequence>
<dbReference type="InterPro" id="IPR027463">
    <property type="entry name" value="AcrB_DN_DC_subdom"/>
</dbReference>
<feature type="transmembrane region" description="Helical" evidence="8">
    <location>
        <begin position="532"/>
        <end position="550"/>
    </location>
</feature>
<dbReference type="SUPFAM" id="SSF82866">
    <property type="entry name" value="Multidrug efflux transporter AcrB transmembrane domain"/>
    <property type="match status" value="2"/>
</dbReference>
<evidence type="ECO:0000256" key="5">
    <source>
        <dbReference type="ARBA" id="ARBA00022692"/>
    </source>
</evidence>
<evidence type="ECO:0000313" key="9">
    <source>
        <dbReference type="EMBL" id="MBI3127551.1"/>
    </source>
</evidence>
<evidence type="ECO:0000256" key="8">
    <source>
        <dbReference type="SAM" id="Phobius"/>
    </source>
</evidence>
<feature type="transmembrane region" description="Helical" evidence="8">
    <location>
        <begin position="914"/>
        <end position="931"/>
    </location>
</feature>
<dbReference type="GO" id="GO:0042910">
    <property type="term" value="F:xenobiotic transmembrane transporter activity"/>
    <property type="evidence" value="ECO:0007669"/>
    <property type="project" value="TreeGrafter"/>
</dbReference>
<proteinExistence type="predicted"/>
<feature type="transmembrane region" description="Helical" evidence="8">
    <location>
        <begin position="12"/>
        <end position="32"/>
    </location>
</feature>
<organism evidence="9 10">
    <name type="scientific">Tectimicrobiota bacterium</name>
    <dbReference type="NCBI Taxonomy" id="2528274"/>
    <lineage>
        <taxon>Bacteria</taxon>
        <taxon>Pseudomonadati</taxon>
        <taxon>Nitrospinota/Tectimicrobiota group</taxon>
        <taxon>Candidatus Tectimicrobiota</taxon>
    </lineage>
</organism>
<evidence type="ECO:0000256" key="1">
    <source>
        <dbReference type="ARBA" id="ARBA00004429"/>
    </source>
</evidence>
<dbReference type="PANTHER" id="PTHR32063">
    <property type="match status" value="1"/>
</dbReference>
<evidence type="ECO:0000256" key="4">
    <source>
        <dbReference type="ARBA" id="ARBA00022519"/>
    </source>
</evidence>
<feature type="transmembrane region" description="Helical" evidence="8">
    <location>
        <begin position="994"/>
        <end position="1018"/>
    </location>
</feature>
<keyword evidence="5 8" id="KW-0812">Transmembrane</keyword>
<dbReference type="Gene3D" id="3.30.70.1440">
    <property type="entry name" value="Multidrug efflux transporter AcrB pore domain"/>
    <property type="match status" value="1"/>
</dbReference>
<dbReference type="Proteomes" id="UP000782312">
    <property type="component" value="Unassembled WGS sequence"/>
</dbReference>
<dbReference type="EMBL" id="JACPUR010000017">
    <property type="protein sequence ID" value="MBI3127551.1"/>
    <property type="molecule type" value="Genomic_DNA"/>
</dbReference>
<evidence type="ECO:0000256" key="3">
    <source>
        <dbReference type="ARBA" id="ARBA00022475"/>
    </source>
</evidence>
<feature type="transmembrane region" description="Helical" evidence="8">
    <location>
        <begin position="969"/>
        <end position="988"/>
    </location>
</feature>
<evidence type="ECO:0000256" key="2">
    <source>
        <dbReference type="ARBA" id="ARBA00022448"/>
    </source>
</evidence>
<feature type="transmembrane region" description="Helical" evidence="8">
    <location>
        <begin position="364"/>
        <end position="385"/>
    </location>
</feature>